<name>A0A3G6IWK0_9CORY</name>
<dbReference type="OrthoDB" id="3463898at2"/>
<keyword evidence="1" id="KW-0472">Membrane</keyword>
<dbReference type="Proteomes" id="UP000271426">
    <property type="component" value="Chromosome"/>
</dbReference>
<keyword evidence="1" id="KW-1133">Transmembrane helix</keyword>
<keyword evidence="3" id="KW-1185">Reference proteome</keyword>
<feature type="transmembrane region" description="Helical" evidence="1">
    <location>
        <begin position="117"/>
        <end position="133"/>
    </location>
</feature>
<dbReference type="KEGG" id="cpso:CPPEL_00980"/>
<dbReference type="AlphaFoldDB" id="A0A3G6IWK0"/>
<feature type="transmembrane region" description="Helical" evidence="1">
    <location>
        <begin position="228"/>
        <end position="246"/>
    </location>
</feature>
<organism evidence="2 3">
    <name type="scientific">Corynebacterium pseudopelargi</name>
    <dbReference type="NCBI Taxonomy" id="2080757"/>
    <lineage>
        <taxon>Bacteria</taxon>
        <taxon>Bacillati</taxon>
        <taxon>Actinomycetota</taxon>
        <taxon>Actinomycetes</taxon>
        <taxon>Mycobacteriales</taxon>
        <taxon>Corynebacteriaceae</taxon>
        <taxon>Corynebacterium</taxon>
    </lineage>
</organism>
<sequence length="419" mass="45474">MASPLIRWPVLWSALLITLLLWPFATPGMLGLRDMVVVPHPAVSFGDLPARNFPQDGILAVLGKLFDASYAARLMLLAGAIAGAYGASRFGQRTWGKIAAITLCLCNPFTIERLHQGHWSLVIAAWLLPLLVATKNPLVLWACSLTPTGAVIATVVGVATGPWKKMLLVGALSSLSWLVPSLQSVPDSSTHAYLASRTGNIWNAEVAVWLPMLALFGLLLLAPRRLQILAWSGLILMLAMPWLLWLPGASLFRDSNKLLMLALPAMVAGAARIPPLALVFAALSFRPLPDVTVPTPDLPQSEGDLLIVDSRGIVEYQGRVMVDPRLKANSAVQAGELRVDGEITDQASPRYTEALKHLDDDAWLREHHIGLVIDGDSQREIGGITKPQPLGWALIFSWFAVPMICIKRRPVSSQENCCA</sequence>
<protein>
    <recommendedName>
        <fullName evidence="4">Glycosyltransferase RgtA/B/C/D-like domain-containing protein</fullName>
    </recommendedName>
</protein>
<keyword evidence="1" id="KW-0812">Transmembrane</keyword>
<evidence type="ECO:0008006" key="4">
    <source>
        <dbReference type="Google" id="ProtNLM"/>
    </source>
</evidence>
<dbReference type="RefSeq" id="WP_123959308.1">
    <property type="nucleotide sequence ID" value="NZ_CP033898.1"/>
</dbReference>
<reference evidence="2 3" key="1">
    <citation type="submission" date="2018-11" db="EMBL/GenBank/DDBJ databases">
        <authorList>
            <person name="Kleinhagauer T."/>
            <person name="Glaeser S.P."/>
            <person name="Spergser J."/>
            <person name="Ruckert C."/>
            <person name="Kaempfer P."/>
            <person name="Busse H.-J."/>
        </authorList>
    </citation>
    <scope>NUCLEOTIDE SEQUENCE [LARGE SCALE GENOMIC DNA]</scope>
    <source>
        <strain evidence="2 3">812CH</strain>
    </source>
</reference>
<accession>A0A3G6IWK0</accession>
<dbReference type="EMBL" id="CP033898">
    <property type="protein sequence ID" value="AZA08344.1"/>
    <property type="molecule type" value="Genomic_DNA"/>
</dbReference>
<feature type="transmembrane region" description="Helical" evidence="1">
    <location>
        <begin position="258"/>
        <end position="283"/>
    </location>
</feature>
<evidence type="ECO:0000313" key="2">
    <source>
        <dbReference type="EMBL" id="AZA08344.1"/>
    </source>
</evidence>
<proteinExistence type="predicted"/>
<feature type="transmembrane region" description="Helical" evidence="1">
    <location>
        <begin position="166"/>
        <end position="185"/>
    </location>
</feature>
<evidence type="ECO:0000256" key="1">
    <source>
        <dbReference type="SAM" id="Phobius"/>
    </source>
</evidence>
<feature type="transmembrane region" description="Helical" evidence="1">
    <location>
        <begin position="206"/>
        <end position="222"/>
    </location>
</feature>
<gene>
    <name evidence="2" type="ORF">CPPEL_00980</name>
</gene>
<feature type="transmembrane region" description="Helical" evidence="1">
    <location>
        <begin position="70"/>
        <end position="87"/>
    </location>
</feature>
<evidence type="ECO:0000313" key="3">
    <source>
        <dbReference type="Proteomes" id="UP000271426"/>
    </source>
</evidence>
<feature type="transmembrane region" description="Helical" evidence="1">
    <location>
        <begin position="138"/>
        <end position="160"/>
    </location>
</feature>